<evidence type="ECO:0000313" key="2">
    <source>
        <dbReference type="EMBL" id="NYD41837.1"/>
    </source>
</evidence>
<dbReference type="InterPro" id="IPR003779">
    <property type="entry name" value="CMD-like"/>
</dbReference>
<dbReference type="AlphaFoldDB" id="A0A7Y9E6G5"/>
<dbReference type="GO" id="GO:0051920">
    <property type="term" value="F:peroxiredoxin activity"/>
    <property type="evidence" value="ECO:0007669"/>
    <property type="project" value="InterPro"/>
</dbReference>
<accession>A0A7Y9E6G5</accession>
<gene>
    <name evidence="2" type="ORF">BJZ21_001920</name>
</gene>
<dbReference type="Proteomes" id="UP000535511">
    <property type="component" value="Unassembled WGS sequence"/>
</dbReference>
<dbReference type="PANTHER" id="PTHR34846">
    <property type="entry name" value="4-CARBOXYMUCONOLACTONE DECARBOXYLASE FAMILY PROTEIN (AFU_ORTHOLOGUE AFUA_6G11590)"/>
    <property type="match status" value="1"/>
</dbReference>
<dbReference type="SUPFAM" id="SSF69118">
    <property type="entry name" value="AhpD-like"/>
    <property type="match status" value="1"/>
</dbReference>
<dbReference type="Gene3D" id="1.20.1290.10">
    <property type="entry name" value="AhpD-like"/>
    <property type="match status" value="1"/>
</dbReference>
<dbReference type="Pfam" id="PF02627">
    <property type="entry name" value="CMD"/>
    <property type="match status" value="1"/>
</dbReference>
<dbReference type="EMBL" id="JACCBG010000001">
    <property type="protein sequence ID" value="NYD41837.1"/>
    <property type="molecule type" value="Genomic_DNA"/>
</dbReference>
<keyword evidence="3" id="KW-1185">Reference proteome</keyword>
<proteinExistence type="predicted"/>
<reference evidence="2 3" key="1">
    <citation type="submission" date="2020-07" db="EMBL/GenBank/DDBJ databases">
        <title>Sequencing the genomes of 1000 actinobacteria strains.</title>
        <authorList>
            <person name="Klenk H.-P."/>
        </authorList>
    </citation>
    <scope>NUCLEOTIDE SEQUENCE [LARGE SCALE GENOMIC DNA]</scope>
    <source>
        <strain evidence="2 3">DSM 21350</strain>
    </source>
</reference>
<dbReference type="InterPro" id="IPR029032">
    <property type="entry name" value="AhpD-like"/>
</dbReference>
<dbReference type="PANTHER" id="PTHR34846:SF11">
    <property type="entry name" value="4-CARBOXYMUCONOLACTONE DECARBOXYLASE FAMILY PROTEIN (AFU_ORTHOLOGUE AFUA_6G11590)"/>
    <property type="match status" value="1"/>
</dbReference>
<dbReference type="RefSeq" id="WP_179663531.1">
    <property type="nucleotide sequence ID" value="NZ_JACCBG010000001.1"/>
</dbReference>
<comment type="caution">
    <text evidence="2">The sequence shown here is derived from an EMBL/GenBank/DDBJ whole genome shotgun (WGS) entry which is preliminary data.</text>
</comment>
<evidence type="ECO:0000259" key="1">
    <source>
        <dbReference type="Pfam" id="PF02627"/>
    </source>
</evidence>
<sequence>MSRLEPIPPTDLDEEQRALYKSIAEGPRAQGPQHFALTRPDGALLGPFNALLLSPGLGQALQEVGAAVRYRTALSARTREIAILTVAAHWDSAFERAAHESVGAAVGLTDQEMARIRAGEVPELADAEERACAHLARAMVEGDVDDDSWATWAETVGPQTVFELTTLVGYYATLALQLRVFRVT</sequence>
<evidence type="ECO:0000313" key="3">
    <source>
        <dbReference type="Proteomes" id="UP000535511"/>
    </source>
</evidence>
<name>A0A7Y9E6G5_9ACTN</name>
<dbReference type="EC" id="4.1.1.44" evidence="2"/>
<dbReference type="GO" id="GO:0047575">
    <property type="term" value="F:4-carboxymuconolactone decarboxylase activity"/>
    <property type="evidence" value="ECO:0007669"/>
    <property type="project" value="UniProtKB-EC"/>
</dbReference>
<feature type="domain" description="Carboxymuconolactone decarboxylase-like" evidence="1">
    <location>
        <begin position="55"/>
        <end position="137"/>
    </location>
</feature>
<keyword evidence="2" id="KW-0456">Lyase</keyword>
<protein>
    <submittedName>
        <fullName evidence="2">4-carboxymuconolactone decarboxylase</fullName>
        <ecNumber evidence="2">4.1.1.44</ecNumber>
    </submittedName>
</protein>
<organism evidence="2 3">
    <name type="scientific">Nocardioides panaciterrulae</name>
    <dbReference type="NCBI Taxonomy" id="661492"/>
    <lineage>
        <taxon>Bacteria</taxon>
        <taxon>Bacillati</taxon>
        <taxon>Actinomycetota</taxon>
        <taxon>Actinomycetes</taxon>
        <taxon>Propionibacteriales</taxon>
        <taxon>Nocardioidaceae</taxon>
        <taxon>Nocardioides</taxon>
    </lineage>
</organism>